<accession>A0AAV7I0V3</accession>
<dbReference type="Gene3D" id="2.60.40.10">
    <property type="entry name" value="Immunoglobulins"/>
    <property type="match status" value="1"/>
</dbReference>
<sequence length="76" mass="8526">MVFHQNLRILSYGAQHNSKNSDPFHHHNVVEDPSSRSGPYFDISASKNVTALLGKTTYLNCRVKNLGNKTQVSIKL</sequence>
<proteinExistence type="predicted"/>
<reference evidence="2 3" key="1">
    <citation type="journal article" date="2021" name="J. Hered.">
        <title>A chromosome-level genome assembly of the parasitoid wasp, Cotesia glomerata (Hymenoptera: Braconidae).</title>
        <authorList>
            <person name="Pinto B.J."/>
            <person name="Weis J.J."/>
            <person name="Gamble T."/>
            <person name="Ode P.J."/>
            <person name="Paul R."/>
            <person name="Zaspel J.M."/>
        </authorList>
    </citation>
    <scope>NUCLEOTIDE SEQUENCE [LARGE SCALE GENOMIC DNA]</scope>
    <source>
        <strain evidence="2">CgM1</strain>
    </source>
</reference>
<dbReference type="Proteomes" id="UP000826195">
    <property type="component" value="Unassembled WGS sequence"/>
</dbReference>
<name>A0AAV7I0V3_COTGL</name>
<evidence type="ECO:0000256" key="1">
    <source>
        <dbReference type="SAM" id="MobiDB-lite"/>
    </source>
</evidence>
<feature type="region of interest" description="Disordered" evidence="1">
    <location>
        <begin position="15"/>
        <end position="35"/>
    </location>
</feature>
<feature type="compositionally biased region" description="Basic and acidic residues" evidence="1">
    <location>
        <begin position="22"/>
        <end position="34"/>
    </location>
</feature>
<dbReference type="InterPro" id="IPR013783">
    <property type="entry name" value="Ig-like_fold"/>
</dbReference>
<protein>
    <submittedName>
        <fullName evidence="2">Uncharacterized protein</fullName>
    </submittedName>
</protein>
<organism evidence="2 3">
    <name type="scientific">Cotesia glomerata</name>
    <name type="common">Lepidopteran parasitic wasp</name>
    <name type="synonym">Apanteles glomeratus</name>
    <dbReference type="NCBI Taxonomy" id="32391"/>
    <lineage>
        <taxon>Eukaryota</taxon>
        <taxon>Metazoa</taxon>
        <taxon>Ecdysozoa</taxon>
        <taxon>Arthropoda</taxon>
        <taxon>Hexapoda</taxon>
        <taxon>Insecta</taxon>
        <taxon>Pterygota</taxon>
        <taxon>Neoptera</taxon>
        <taxon>Endopterygota</taxon>
        <taxon>Hymenoptera</taxon>
        <taxon>Apocrita</taxon>
        <taxon>Ichneumonoidea</taxon>
        <taxon>Braconidae</taxon>
        <taxon>Microgastrinae</taxon>
        <taxon>Cotesia</taxon>
    </lineage>
</organism>
<gene>
    <name evidence="2" type="ORF">KQX54_003210</name>
</gene>
<dbReference type="AlphaFoldDB" id="A0AAV7I0V3"/>
<evidence type="ECO:0000313" key="3">
    <source>
        <dbReference type="Proteomes" id="UP000826195"/>
    </source>
</evidence>
<keyword evidence="3" id="KW-1185">Reference proteome</keyword>
<comment type="caution">
    <text evidence="2">The sequence shown here is derived from an EMBL/GenBank/DDBJ whole genome shotgun (WGS) entry which is preliminary data.</text>
</comment>
<dbReference type="EMBL" id="JAHXZJ010002609">
    <property type="protein sequence ID" value="KAH0539259.1"/>
    <property type="molecule type" value="Genomic_DNA"/>
</dbReference>
<evidence type="ECO:0000313" key="2">
    <source>
        <dbReference type="EMBL" id="KAH0539259.1"/>
    </source>
</evidence>